<dbReference type="InterPro" id="IPR017930">
    <property type="entry name" value="Myb_dom"/>
</dbReference>
<dbReference type="InterPro" id="IPR001005">
    <property type="entry name" value="SANT/Myb"/>
</dbReference>
<dbReference type="Proteomes" id="UP000823749">
    <property type="component" value="Chromosome 5"/>
</dbReference>
<comment type="caution">
    <text evidence="5">The sequence shown here is derived from an EMBL/GenBank/DDBJ whole genome shotgun (WGS) entry which is preliminary data.</text>
</comment>
<comment type="subcellular location">
    <subcellularLocation>
        <location evidence="1">Nucleus</location>
    </subcellularLocation>
</comment>
<evidence type="ECO:0000313" key="5">
    <source>
        <dbReference type="EMBL" id="KAG5548036.1"/>
    </source>
</evidence>
<gene>
    <name evidence="5" type="ORF">RHGRI_013662</name>
</gene>
<dbReference type="PROSITE" id="PS51294">
    <property type="entry name" value="HTH_MYB"/>
    <property type="match status" value="1"/>
</dbReference>
<dbReference type="Pfam" id="PF00249">
    <property type="entry name" value="Myb_DNA-binding"/>
    <property type="match status" value="1"/>
</dbReference>
<evidence type="ECO:0000256" key="1">
    <source>
        <dbReference type="ARBA" id="ARBA00004123"/>
    </source>
</evidence>
<proteinExistence type="predicted"/>
<evidence type="ECO:0000259" key="4">
    <source>
        <dbReference type="PROSITE" id="PS51294"/>
    </source>
</evidence>
<dbReference type="InterPro" id="IPR009057">
    <property type="entry name" value="Homeodomain-like_sf"/>
</dbReference>
<name>A0AAV6K6L0_9ERIC</name>
<dbReference type="AlphaFoldDB" id="A0AAV6K6L0"/>
<feature type="compositionally biased region" description="Basic and acidic residues" evidence="3">
    <location>
        <begin position="54"/>
        <end position="68"/>
    </location>
</feature>
<reference evidence="5" key="1">
    <citation type="submission" date="2020-08" db="EMBL/GenBank/DDBJ databases">
        <title>Plant Genome Project.</title>
        <authorList>
            <person name="Zhang R.-G."/>
        </authorList>
    </citation>
    <scope>NUCLEOTIDE SEQUENCE</scope>
    <source>
        <strain evidence="5">WSP0</strain>
        <tissue evidence="5">Leaf</tissue>
    </source>
</reference>
<accession>A0AAV6K6L0</accession>
<feature type="region of interest" description="Disordered" evidence="3">
    <location>
        <begin position="14"/>
        <end position="77"/>
    </location>
</feature>
<keyword evidence="2" id="KW-0539">Nucleus</keyword>
<dbReference type="GO" id="GO:0005634">
    <property type="term" value="C:nucleus"/>
    <property type="evidence" value="ECO:0007669"/>
    <property type="project" value="UniProtKB-SubCell"/>
</dbReference>
<sequence length="192" mass="21363">MAIEIEFGRLTSPLSSILANPSSSASTHQTNHGLTEPVRDGEEDDEKNGRWGQQRREDGEDGGWRVDPIHGGGGGAPIHSQFGNKWATIARFHNGRSNDVIKNHWNSVLKQKHATAAIDGVKKRGGRRGRCLQNLQIWKWDLGGGGYCLMSILKFMGWGMLLRSKISGIRNGNRGICWDMFWSRSSGAIYIY</sequence>
<evidence type="ECO:0000313" key="6">
    <source>
        <dbReference type="Proteomes" id="UP000823749"/>
    </source>
</evidence>
<keyword evidence="6" id="KW-1185">Reference proteome</keyword>
<dbReference type="EMBL" id="JACTNZ010000005">
    <property type="protein sequence ID" value="KAG5548036.1"/>
    <property type="molecule type" value="Genomic_DNA"/>
</dbReference>
<evidence type="ECO:0000256" key="3">
    <source>
        <dbReference type="SAM" id="MobiDB-lite"/>
    </source>
</evidence>
<organism evidence="5 6">
    <name type="scientific">Rhododendron griersonianum</name>
    <dbReference type="NCBI Taxonomy" id="479676"/>
    <lineage>
        <taxon>Eukaryota</taxon>
        <taxon>Viridiplantae</taxon>
        <taxon>Streptophyta</taxon>
        <taxon>Embryophyta</taxon>
        <taxon>Tracheophyta</taxon>
        <taxon>Spermatophyta</taxon>
        <taxon>Magnoliopsida</taxon>
        <taxon>eudicotyledons</taxon>
        <taxon>Gunneridae</taxon>
        <taxon>Pentapetalae</taxon>
        <taxon>asterids</taxon>
        <taxon>Ericales</taxon>
        <taxon>Ericaceae</taxon>
        <taxon>Ericoideae</taxon>
        <taxon>Rhodoreae</taxon>
        <taxon>Rhododendron</taxon>
    </lineage>
</organism>
<dbReference type="Gene3D" id="1.10.10.60">
    <property type="entry name" value="Homeodomain-like"/>
    <property type="match status" value="1"/>
</dbReference>
<feature type="compositionally biased region" description="Low complexity" evidence="3">
    <location>
        <begin position="14"/>
        <end position="26"/>
    </location>
</feature>
<evidence type="ECO:0000256" key="2">
    <source>
        <dbReference type="ARBA" id="ARBA00023242"/>
    </source>
</evidence>
<feature type="domain" description="HTH myb-type" evidence="4">
    <location>
        <begin position="79"/>
        <end position="113"/>
    </location>
</feature>
<dbReference type="SUPFAM" id="SSF46689">
    <property type="entry name" value="Homeodomain-like"/>
    <property type="match status" value="1"/>
</dbReference>
<protein>
    <recommendedName>
        <fullName evidence="4">HTH myb-type domain-containing protein</fullName>
    </recommendedName>
</protein>